<organism evidence="1 2">
    <name type="scientific">Caenorhabditis nigoni</name>
    <dbReference type="NCBI Taxonomy" id="1611254"/>
    <lineage>
        <taxon>Eukaryota</taxon>
        <taxon>Metazoa</taxon>
        <taxon>Ecdysozoa</taxon>
        <taxon>Nematoda</taxon>
        <taxon>Chromadorea</taxon>
        <taxon>Rhabditida</taxon>
        <taxon>Rhabditina</taxon>
        <taxon>Rhabditomorpha</taxon>
        <taxon>Rhabditoidea</taxon>
        <taxon>Rhabditidae</taxon>
        <taxon>Peloderinae</taxon>
        <taxon>Caenorhabditis</taxon>
    </lineage>
</organism>
<dbReference type="EMBL" id="PDUG01000014">
    <property type="protein sequence ID" value="PIC13301.1"/>
    <property type="molecule type" value="Genomic_DNA"/>
</dbReference>
<reference evidence="2" key="1">
    <citation type="submission" date="2017-10" db="EMBL/GenBank/DDBJ databases">
        <title>Rapid genome shrinkage in a self-fertile nematode reveals novel sperm competition proteins.</title>
        <authorList>
            <person name="Yin D."/>
            <person name="Schwarz E.M."/>
            <person name="Thomas C.G."/>
            <person name="Felde R.L."/>
            <person name="Korf I.F."/>
            <person name="Cutter A.D."/>
            <person name="Schartner C.M."/>
            <person name="Ralston E.J."/>
            <person name="Meyer B.J."/>
            <person name="Haag E.S."/>
        </authorList>
    </citation>
    <scope>NUCLEOTIDE SEQUENCE [LARGE SCALE GENOMIC DNA]</scope>
    <source>
        <strain evidence="2">JU1422</strain>
    </source>
</reference>
<name>A0A2G5SEK9_9PELO</name>
<accession>A0A2G5SEK9</accession>
<proteinExistence type="predicted"/>
<evidence type="ECO:0000313" key="2">
    <source>
        <dbReference type="Proteomes" id="UP000230233"/>
    </source>
</evidence>
<dbReference type="Proteomes" id="UP000230233">
    <property type="component" value="Unassembled WGS sequence"/>
</dbReference>
<evidence type="ECO:0000313" key="1">
    <source>
        <dbReference type="EMBL" id="PIC13301.1"/>
    </source>
</evidence>
<keyword evidence="2" id="KW-1185">Reference proteome</keyword>
<dbReference type="AlphaFoldDB" id="A0A2G5SEK9"/>
<sequence length="92" mass="10326">MTNVELHLTDFIDVTWFLGSWDGKGSDPILRGQLVTLLRSSTRITGFRRGSARKKMFDAGCWKEDAAHCQETSDVLLIAILNKSIHGFRNSS</sequence>
<comment type="caution">
    <text evidence="1">The sequence shown here is derived from an EMBL/GenBank/DDBJ whole genome shotgun (WGS) entry which is preliminary data.</text>
</comment>
<gene>
    <name evidence="1" type="ORF">B9Z55_027924</name>
</gene>
<protein>
    <submittedName>
        <fullName evidence="1">Uncharacterized protein</fullName>
    </submittedName>
</protein>